<evidence type="ECO:0000256" key="1">
    <source>
        <dbReference type="SAM" id="Phobius"/>
    </source>
</evidence>
<keyword evidence="1" id="KW-0472">Membrane</keyword>
<dbReference type="AlphaFoldDB" id="A0A4U0XZD8"/>
<dbReference type="PANTHER" id="PTHR47032:SF1">
    <property type="entry name" value="UDP-D-XYLOSE:L-FUCOSE ALPHA-1,3-D-XYLOSYLTRANSFERASE-RELATED"/>
    <property type="match status" value="1"/>
</dbReference>
<dbReference type="EMBL" id="NAJN01000036">
    <property type="protein sequence ID" value="TKA81063.1"/>
    <property type="molecule type" value="Genomic_DNA"/>
</dbReference>
<dbReference type="GO" id="GO:0005794">
    <property type="term" value="C:Golgi apparatus"/>
    <property type="evidence" value="ECO:0007669"/>
    <property type="project" value="TreeGrafter"/>
</dbReference>
<gene>
    <name evidence="3" type="ORF">B0A49_00683</name>
</gene>
<dbReference type="InterPro" id="IPR052636">
    <property type="entry name" value="UDP-D-xylose:L-fucose_XylT"/>
</dbReference>
<proteinExistence type="predicted"/>
<feature type="transmembrane region" description="Helical" evidence="1">
    <location>
        <begin position="21"/>
        <end position="41"/>
    </location>
</feature>
<evidence type="ECO:0000313" key="3">
    <source>
        <dbReference type="EMBL" id="TKA81063.1"/>
    </source>
</evidence>
<evidence type="ECO:0000313" key="4">
    <source>
        <dbReference type="Proteomes" id="UP000308768"/>
    </source>
</evidence>
<organism evidence="3 4">
    <name type="scientific">Cryomyces minteri</name>
    <dbReference type="NCBI Taxonomy" id="331657"/>
    <lineage>
        <taxon>Eukaryota</taxon>
        <taxon>Fungi</taxon>
        <taxon>Dikarya</taxon>
        <taxon>Ascomycota</taxon>
        <taxon>Pezizomycotina</taxon>
        <taxon>Dothideomycetes</taxon>
        <taxon>Dothideomycetes incertae sedis</taxon>
        <taxon>Cryomyces</taxon>
    </lineage>
</organism>
<dbReference type="OrthoDB" id="2019572at2759"/>
<comment type="caution">
    <text evidence="3">The sequence shown here is derived from an EMBL/GenBank/DDBJ whole genome shotgun (WGS) entry which is preliminary data.</text>
</comment>
<keyword evidence="1" id="KW-1133">Transmembrane helix</keyword>
<dbReference type="PANTHER" id="PTHR47032">
    <property type="entry name" value="UDP-D-XYLOSE:L-FUCOSE ALPHA-1,3-D-XYLOSYLTRANSFERASE-RELATED"/>
    <property type="match status" value="1"/>
</dbReference>
<keyword evidence="1" id="KW-0812">Transmembrane</keyword>
<dbReference type="Proteomes" id="UP000308768">
    <property type="component" value="Unassembled WGS sequence"/>
</dbReference>
<protein>
    <recommendedName>
        <fullName evidence="2">Nucleotide-diphospho-sugar transferase domain-containing protein</fullName>
    </recommendedName>
</protein>
<name>A0A4U0XZD8_9PEZI</name>
<dbReference type="InterPro" id="IPR005069">
    <property type="entry name" value="Nucl-diP-sugar_transferase"/>
</dbReference>
<keyword evidence="4" id="KW-1185">Reference proteome</keyword>
<reference evidence="3 4" key="1">
    <citation type="submission" date="2017-03" db="EMBL/GenBank/DDBJ databases">
        <title>Genomes of endolithic fungi from Antarctica.</title>
        <authorList>
            <person name="Coleine C."/>
            <person name="Masonjones S."/>
            <person name="Stajich J.E."/>
        </authorList>
    </citation>
    <scope>NUCLEOTIDE SEQUENCE [LARGE SCALE GENOMIC DNA]</scope>
    <source>
        <strain evidence="3 4">CCFEE 5187</strain>
    </source>
</reference>
<evidence type="ECO:0000259" key="2">
    <source>
        <dbReference type="Pfam" id="PF03407"/>
    </source>
</evidence>
<accession>A0A4U0XZD8</accession>
<sequence>MSYLFQPSFARPIRARFGLRRALLGLALAVTTVAFYVYAYLATSPLPSSLRRSNITEDSKRQLVDHSINNTLVVVPVNDGMLSKAENLLCSLRRTSFDTSKILFWALDSDARITLEEKGHAAYHDPSLFSVSGDTNLRGNTKAYKKMMLERPKFFIDMLSAGLDVLMLDADTVFFQSPLLLRDPTVDAVFSTDAREFYQTYDAFKDRDRRGSKMPPVCNGIFWMKASPKTVRLWQDMLDVFGAGWRTALWRLRALLDDQRGMDVLLNDGRARLVEPFPDGITRDMVQGRYSDSSASWTSTYEMNLQSLRKQGKDRIAAHLNWNTAETTKEEGARELGLWLLDEGGNCKV</sequence>
<dbReference type="GO" id="GO:0016757">
    <property type="term" value="F:glycosyltransferase activity"/>
    <property type="evidence" value="ECO:0007669"/>
    <property type="project" value="TreeGrafter"/>
</dbReference>
<feature type="domain" description="Nucleotide-diphospho-sugar transferase" evidence="2">
    <location>
        <begin position="100"/>
        <end position="268"/>
    </location>
</feature>
<dbReference type="Pfam" id="PF03407">
    <property type="entry name" value="Nucleotid_trans"/>
    <property type="match status" value="1"/>
</dbReference>